<dbReference type="GeneID" id="66069221"/>
<evidence type="ECO:0008006" key="4">
    <source>
        <dbReference type="Google" id="ProtNLM"/>
    </source>
</evidence>
<organism evidence="2 3">
    <name type="scientific">Marasmius oreades</name>
    <name type="common">fairy-ring Marasmius</name>
    <dbReference type="NCBI Taxonomy" id="181124"/>
    <lineage>
        <taxon>Eukaryota</taxon>
        <taxon>Fungi</taxon>
        <taxon>Dikarya</taxon>
        <taxon>Basidiomycota</taxon>
        <taxon>Agaricomycotina</taxon>
        <taxon>Agaricomycetes</taxon>
        <taxon>Agaricomycetidae</taxon>
        <taxon>Agaricales</taxon>
        <taxon>Marasmiineae</taxon>
        <taxon>Marasmiaceae</taxon>
        <taxon>Marasmius</taxon>
    </lineage>
</organism>
<evidence type="ECO:0000313" key="2">
    <source>
        <dbReference type="EMBL" id="KAG7098177.1"/>
    </source>
</evidence>
<evidence type="ECO:0000256" key="1">
    <source>
        <dbReference type="SAM" id="Phobius"/>
    </source>
</evidence>
<dbReference type="AlphaFoldDB" id="A0A9P7V0U4"/>
<comment type="caution">
    <text evidence="2">The sequence shown here is derived from an EMBL/GenBank/DDBJ whole genome shotgun (WGS) entry which is preliminary data.</text>
</comment>
<dbReference type="Proteomes" id="UP001049176">
    <property type="component" value="Chromosome 1"/>
</dbReference>
<name>A0A9P7V0U4_9AGAR</name>
<keyword evidence="1" id="KW-0472">Membrane</keyword>
<feature type="transmembrane region" description="Helical" evidence="1">
    <location>
        <begin position="12"/>
        <end position="34"/>
    </location>
</feature>
<keyword evidence="1" id="KW-1133">Transmembrane helix</keyword>
<gene>
    <name evidence="2" type="ORF">E1B28_000145</name>
</gene>
<reference evidence="2" key="1">
    <citation type="journal article" date="2021" name="Genome Biol. Evol.">
        <title>The assembled and annotated genome of the fairy-ring fungus Marasmius oreades.</title>
        <authorList>
            <person name="Hiltunen M."/>
            <person name="Ament-Velasquez S.L."/>
            <person name="Johannesson H."/>
        </authorList>
    </citation>
    <scope>NUCLEOTIDE SEQUENCE</scope>
    <source>
        <strain evidence="2">03SP1</strain>
    </source>
</reference>
<dbReference type="OrthoDB" id="2501127at2759"/>
<dbReference type="RefSeq" id="XP_043014647.1">
    <property type="nucleotide sequence ID" value="XM_043145947.1"/>
</dbReference>
<keyword evidence="1" id="KW-0812">Transmembrane</keyword>
<dbReference type="KEGG" id="more:E1B28_000145"/>
<feature type="transmembrane region" description="Helical" evidence="1">
    <location>
        <begin position="118"/>
        <end position="143"/>
    </location>
</feature>
<feature type="transmembrane region" description="Helical" evidence="1">
    <location>
        <begin position="46"/>
        <end position="67"/>
    </location>
</feature>
<keyword evidence="3" id="KW-1185">Reference proteome</keyword>
<feature type="transmembrane region" description="Helical" evidence="1">
    <location>
        <begin position="79"/>
        <end position="98"/>
    </location>
</feature>
<protein>
    <recommendedName>
        <fullName evidence="4">MARVEL domain-containing protein</fullName>
    </recommendedName>
</protein>
<sequence>MAGIDLISTRAWLYVVLLVFSFILFALCATRISFTNENFGGHDPSVVELLVTTILTMIWCAFMLFLFFRDTVNPIVRFYLHEIIALLVLWILWLGGAAAASSVFSGVEFCPRFEQCSLLSAILAFAWLGWITLTAIVAVSAWVSRQHGGLGTTLHGRGSSRAKPVATV</sequence>
<dbReference type="EMBL" id="CM032181">
    <property type="protein sequence ID" value="KAG7098177.1"/>
    <property type="molecule type" value="Genomic_DNA"/>
</dbReference>
<proteinExistence type="predicted"/>
<accession>A0A9P7V0U4</accession>
<evidence type="ECO:0000313" key="3">
    <source>
        <dbReference type="Proteomes" id="UP001049176"/>
    </source>
</evidence>